<protein>
    <submittedName>
        <fullName evidence="1">Uncharacterized protein</fullName>
    </submittedName>
</protein>
<organism evidence="1 2">
    <name type="scientific">Patagioenas fasciata monilis</name>
    <dbReference type="NCBI Taxonomy" id="372326"/>
    <lineage>
        <taxon>Eukaryota</taxon>
        <taxon>Metazoa</taxon>
        <taxon>Chordata</taxon>
        <taxon>Craniata</taxon>
        <taxon>Vertebrata</taxon>
        <taxon>Euteleostomi</taxon>
        <taxon>Archelosauria</taxon>
        <taxon>Archosauria</taxon>
        <taxon>Dinosauria</taxon>
        <taxon>Saurischia</taxon>
        <taxon>Theropoda</taxon>
        <taxon>Coelurosauria</taxon>
        <taxon>Aves</taxon>
        <taxon>Neognathae</taxon>
        <taxon>Neoaves</taxon>
        <taxon>Columbimorphae</taxon>
        <taxon>Columbiformes</taxon>
        <taxon>Columbidae</taxon>
        <taxon>Patagioenas</taxon>
    </lineage>
</organism>
<sequence length="70" mass="7788">MRAKTPSTEARVEATHKSVLITTSIPQQNNDLHSSSRHQGPSALSLEHLAFHGSLLKMPLEKKIIENFLN</sequence>
<dbReference type="EMBL" id="LSYS01007721">
    <property type="protein sequence ID" value="OPJ70837.1"/>
    <property type="molecule type" value="Genomic_DNA"/>
</dbReference>
<gene>
    <name evidence="1" type="ORF">AV530_017193</name>
</gene>
<reference evidence="1 2" key="1">
    <citation type="submission" date="2016-02" db="EMBL/GenBank/DDBJ databases">
        <title>Band-tailed pigeon sequencing and assembly.</title>
        <authorList>
            <person name="Soares A.E."/>
            <person name="Novak B.J."/>
            <person name="Rice E.S."/>
            <person name="O'Connell B."/>
            <person name="Chang D."/>
            <person name="Weber S."/>
            <person name="Shapiro B."/>
        </authorList>
    </citation>
    <scope>NUCLEOTIDE SEQUENCE [LARGE SCALE GENOMIC DNA]</scope>
    <source>
        <strain evidence="1">BTP2013</strain>
        <tissue evidence="1">Blood</tissue>
    </source>
</reference>
<evidence type="ECO:0000313" key="1">
    <source>
        <dbReference type="EMBL" id="OPJ70837.1"/>
    </source>
</evidence>
<accession>A0A1V4JGE2</accession>
<name>A0A1V4JGE2_PATFA</name>
<proteinExistence type="predicted"/>
<comment type="caution">
    <text evidence="1">The sequence shown here is derived from an EMBL/GenBank/DDBJ whole genome shotgun (WGS) entry which is preliminary data.</text>
</comment>
<keyword evidence="2" id="KW-1185">Reference proteome</keyword>
<dbReference type="Proteomes" id="UP000190648">
    <property type="component" value="Unassembled WGS sequence"/>
</dbReference>
<evidence type="ECO:0000313" key="2">
    <source>
        <dbReference type="Proteomes" id="UP000190648"/>
    </source>
</evidence>
<dbReference type="AlphaFoldDB" id="A0A1V4JGE2"/>